<sequence>MIAMSTVLMTVIAVLLTFIVVWAWMMAQRLNRLHIRTDSALQALQAALDRRAALVAALHPEAIGDAQAAQKIQLGYETFADRAEKERAISARIAAIGESAEPMIVDAEVRLSLAHRFYNDAVADTRALRTRTLVRWLRLGGTAKLPEFFEFADYV</sequence>
<evidence type="ECO:0000313" key="2">
    <source>
        <dbReference type="EMBL" id="AIU32836.1"/>
    </source>
</evidence>
<evidence type="ECO:0000313" key="3">
    <source>
        <dbReference type="Proteomes" id="UP000029910"/>
    </source>
</evidence>
<gene>
    <name evidence="2" type="ORF">CulFRC11_1260</name>
</gene>
<feature type="transmembrane region" description="Helical" evidence="1">
    <location>
        <begin position="6"/>
        <end position="27"/>
    </location>
</feature>
<name>A0ABN4EHC9_9CORY</name>
<evidence type="ECO:0008006" key="4">
    <source>
        <dbReference type="Google" id="ProtNLM"/>
    </source>
</evidence>
<keyword evidence="1" id="KW-0472">Membrane</keyword>
<reference evidence="2 3" key="1">
    <citation type="journal article" date="2015" name="Genome Announc.">
        <title>Genome Sequence of Corynebacterium ulcerans Strain FRC11.</title>
        <authorList>
            <person name="Benevides Lde J."/>
            <person name="Viana M.V."/>
            <person name="Mariano D.C."/>
            <person name="Rocha Fde S."/>
            <person name="Bagano P.C."/>
            <person name="Folador E.L."/>
            <person name="Pereira F.L."/>
            <person name="Dorella F.A."/>
            <person name="Leal C.A."/>
            <person name="Carvalho A.F."/>
            <person name="Soares Sde C."/>
            <person name="Carneiro A."/>
            <person name="Ramos R."/>
            <person name="Badell-Ocando E."/>
            <person name="Guiso N."/>
            <person name="Silva A."/>
            <person name="Figueiredo H."/>
            <person name="Azevedo V."/>
            <person name="Guimaraes L.C."/>
        </authorList>
    </citation>
    <scope>NUCLEOTIDE SEQUENCE [LARGE SCALE GENOMIC DNA]</scope>
    <source>
        <strain evidence="3">FRC0011</strain>
    </source>
</reference>
<organism evidence="2 3">
    <name type="scientific">Corynebacterium ramonii</name>
    <dbReference type="NCBI Taxonomy" id="3026968"/>
    <lineage>
        <taxon>Bacteria</taxon>
        <taxon>Bacillati</taxon>
        <taxon>Actinomycetota</taxon>
        <taxon>Actinomycetes</taxon>
        <taxon>Mycobacteriales</taxon>
        <taxon>Corynebacteriaceae</taxon>
        <taxon>Corynebacterium</taxon>
    </lineage>
</organism>
<dbReference type="EMBL" id="CP009622">
    <property type="protein sequence ID" value="AIU32836.1"/>
    <property type="molecule type" value="Genomic_DNA"/>
</dbReference>
<keyword evidence="3" id="KW-1185">Reference proteome</keyword>
<dbReference type="Proteomes" id="UP000029910">
    <property type="component" value="Chromosome"/>
</dbReference>
<keyword evidence="1" id="KW-1133">Transmembrane helix</keyword>
<proteinExistence type="predicted"/>
<keyword evidence="1" id="KW-0812">Transmembrane</keyword>
<accession>A0ABN4EHC9</accession>
<protein>
    <recommendedName>
        <fullName evidence="4">LemA family protein</fullName>
    </recommendedName>
</protein>
<evidence type="ECO:0000256" key="1">
    <source>
        <dbReference type="SAM" id="Phobius"/>
    </source>
</evidence>